<feature type="transmembrane region" description="Helical" evidence="1">
    <location>
        <begin position="279"/>
        <end position="297"/>
    </location>
</feature>
<dbReference type="Proteomes" id="UP001501821">
    <property type="component" value="Unassembled WGS sequence"/>
</dbReference>
<accession>A0ABP7I457</accession>
<keyword evidence="1" id="KW-0472">Membrane</keyword>
<evidence type="ECO:0000313" key="3">
    <source>
        <dbReference type="Proteomes" id="UP001501821"/>
    </source>
</evidence>
<organism evidence="2 3">
    <name type="scientific">Nocardioides panacisoli</name>
    <dbReference type="NCBI Taxonomy" id="627624"/>
    <lineage>
        <taxon>Bacteria</taxon>
        <taxon>Bacillati</taxon>
        <taxon>Actinomycetota</taxon>
        <taxon>Actinomycetes</taxon>
        <taxon>Propionibacteriales</taxon>
        <taxon>Nocardioidaceae</taxon>
        <taxon>Nocardioides</taxon>
    </lineage>
</organism>
<feature type="transmembrane region" description="Helical" evidence="1">
    <location>
        <begin position="156"/>
        <end position="178"/>
    </location>
</feature>
<name>A0ABP7I457_9ACTN</name>
<reference evidence="3" key="1">
    <citation type="journal article" date="2019" name="Int. J. Syst. Evol. Microbiol.">
        <title>The Global Catalogue of Microorganisms (GCM) 10K type strain sequencing project: providing services to taxonomists for standard genome sequencing and annotation.</title>
        <authorList>
            <consortium name="The Broad Institute Genomics Platform"/>
            <consortium name="The Broad Institute Genome Sequencing Center for Infectious Disease"/>
            <person name="Wu L."/>
            <person name="Ma J."/>
        </authorList>
    </citation>
    <scope>NUCLEOTIDE SEQUENCE [LARGE SCALE GENOMIC DNA]</scope>
    <source>
        <strain evidence="3">JCM 16953</strain>
    </source>
</reference>
<feature type="transmembrane region" description="Helical" evidence="1">
    <location>
        <begin position="184"/>
        <end position="204"/>
    </location>
</feature>
<feature type="transmembrane region" description="Helical" evidence="1">
    <location>
        <begin position="59"/>
        <end position="80"/>
    </location>
</feature>
<dbReference type="EMBL" id="BAABAH010000002">
    <property type="protein sequence ID" value="GAA3809094.1"/>
    <property type="molecule type" value="Genomic_DNA"/>
</dbReference>
<protein>
    <submittedName>
        <fullName evidence="2">DMT family transporter</fullName>
    </submittedName>
</protein>
<dbReference type="PANTHER" id="PTHR34821:SF2">
    <property type="entry name" value="INNER MEMBRANE PROTEIN YDCZ"/>
    <property type="match status" value="1"/>
</dbReference>
<feature type="transmembrane region" description="Helical" evidence="1">
    <location>
        <begin position="101"/>
        <end position="120"/>
    </location>
</feature>
<feature type="transmembrane region" description="Helical" evidence="1">
    <location>
        <begin position="255"/>
        <end position="274"/>
    </location>
</feature>
<gene>
    <name evidence="2" type="ORF">GCM10022242_09890</name>
</gene>
<feature type="transmembrane region" description="Helical" evidence="1">
    <location>
        <begin position="225"/>
        <end position="243"/>
    </location>
</feature>
<keyword evidence="1" id="KW-1133">Transmembrane helix</keyword>
<feature type="transmembrane region" description="Helical" evidence="1">
    <location>
        <begin position="309"/>
        <end position="327"/>
    </location>
</feature>
<dbReference type="InterPro" id="IPR006750">
    <property type="entry name" value="YdcZ"/>
</dbReference>
<feature type="transmembrane region" description="Helical" evidence="1">
    <location>
        <begin position="21"/>
        <end position="39"/>
    </location>
</feature>
<sequence length="340" mass="33967">MLVIVAVTTRTIARVSAPSRPLRIAAVPLMLAAGGLLSVQSEINGRLAGAIGAGSRAGVTAATISFGSGLVILALITAALPRQRRALAALVAAVRARRLRVVELAGGLSGAFLVATQGITVGTIGVALFSVALTAGQSASSLAVDHAGLGPSGRQAFSVPRAIAAVFAVSAVLLAASERLVDDFSWQVAVFATLPLVAGVGLAVQQAINGRVAAQVGAWTTALNNFAWGTAALVLVLGAMAVARGLPGPLPSNPWLYAGGAVGVVYIWLTALLVRVHGVLVLGLCLIAGQVITAQLIELVAGETHMGPLGIAAGLLVVAGVGVALAVRRPPATEETSVRG</sequence>
<keyword evidence="1" id="KW-0812">Transmembrane</keyword>
<evidence type="ECO:0000313" key="2">
    <source>
        <dbReference type="EMBL" id="GAA3809094.1"/>
    </source>
</evidence>
<keyword evidence="3" id="KW-1185">Reference proteome</keyword>
<dbReference type="Pfam" id="PF04657">
    <property type="entry name" value="DMT_YdcZ"/>
    <property type="match status" value="2"/>
</dbReference>
<dbReference type="PANTHER" id="PTHR34821">
    <property type="entry name" value="INNER MEMBRANE PROTEIN YDCZ"/>
    <property type="match status" value="1"/>
</dbReference>
<proteinExistence type="predicted"/>
<comment type="caution">
    <text evidence="2">The sequence shown here is derived from an EMBL/GenBank/DDBJ whole genome shotgun (WGS) entry which is preliminary data.</text>
</comment>
<feature type="transmembrane region" description="Helical" evidence="1">
    <location>
        <begin position="126"/>
        <end position="144"/>
    </location>
</feature>
<evidence type="ECO:0000256" key="1">
    <source>
        <dbReference type="SAM" id="Phobius"/>
    </source>
</evidence>